<dbReference type="EMBL" id="FNBT01000003">
    <property type="protein sequence ID" value="SDF35747.1"/>
    <property type="molecule type" value="Genomic_DNA"/>
</dbReference>
<dbReference type="GO" id="GO:0008757">
    <property type="term" value="F:S-adenosylmethionine-dependent methyltransferase activity"/>
    <property type="evidence" value="ECO:0007669"/>
    <property type="project" value="InterPro"/>
</dbReference>
<dbReference type="Gene3D" id="3.40.50.150">
    <property type="entry name" value="Vaccinia Virus protein VP39"/>
    <property type="match status" value="1"/>
</dbReference>
<dbReference type="SUPFAM" id="SSF53335">
    <property type="entry name" value="S-adenosyl-L-methionine-dependent methyltransferases"/>
    <property type="match status" value="1"/>
</dbReference>
<proteinExistence type="predicted"/>
<keyword evidence="2" id="KW-0489">Methyltransferase</keyword>
<dbReference type="STRING" id="1550231.SAMN05660662_1831"/>
<accession>A0A1G7KEY2</accession>
<evidence type="ECO:0000313" key="2">
    <source>
        <dbReference type="EMBL" id="SDF35747.1"/>
    </source>
</evidence>
<dbReference type="GO" id="GO:0032259">
    <property type="term" value="P:methylation"/>
    <property type="evidence" value="ECO:0007669"/>
    <property type="project" value="UniProtKB-KW"/>
</dbReference>
<dbReference type="AlphaFoldDB" id="A0A1G7KEY2"/>
<organism evidence="2 3">
    <name type="scientific">Blastococcus aurantiacus</name>
    <dbReference type="NCBI Taxonomy" id="1550231"/>
    <lineage>
        <taxon>Bacteria</taxon>
        <taxon>Bacillati</taxon>
        <taxon>Actinomycetota</taxon>
        <taxon>Actinomycetes</taxon>
        <taxon>Geodermatophilales</taxon>
        <taxon>Geodermatophilaceae</taxon>
        <taxon>Blastococcus</taxon>
    </lineage>
</organism>
<sequence>MHAYYDRGHESARLDSPFGMVELLRTQEIVLRALPPAPAVVADIGGGPGRYALWLAESGYEVEHRDLVQRHVDELAVHAPESVRTKHGDARALDLPDASVDAVLLLGPLYHLGERAERVLALQEAARVVRPGGPVFVAAISRWAPRLHGLVAQRLYEPHPRMREVVDRAERDGGLEPAHEGGFPAYTHRPDELRAEVLDAGLTLRDMVAVEGIAFALGDLDQRVATAADLEVVLEAARAVERVPELLGLGPHLIATAVRPAAGQAAESDAP</sequence>
<feature type="domain" description="Methyltransferase type 11" evidence="1">
    <location>
        <begin position="43"/>
        <end position="136"/>
    </location>
</feature>
<dbReference type="InterPro" id="IPR029063">
    <property type="entry name" value="SAM-dependent_MTases_sf"/>
</dbReference>
<protein>
    <submittedName>
        <fullName evidence="2">Methyltransferase domain-containing protein</fullName>
    </submittedName>
</protein>
<name>A0A1G7KEY2_9ACTN</name>
<gene>
    <name evidence="2" type="ORF">SAMN05660662_1831</name>
</gene>
<dbReference type="InterPro" id="IPR013216">
    <property type="entry name" value="Methyltransf_11"/>
</dbReference>
<evidence type="ECO:0000313" key="3">
    <source>
        <dbReference type="Proteomes" id="UP000199406"/>
    </source>
</evidence>
<evidence type="ECO:0000259" key="1">
    <source>
        <dbReference type="Pfam" id="PF08241"/>
    </source>
</evidence>
<dbReference type="Pfam" id="PF08241">
    <property type="entry name" value="Methyltransf_11"/>
    <property type="match status" value="1"/>
</dbReference>
<dbReference type="CDD" id="cd02440">
    <property type="entry name" value="AdoMet_MTases"/>
    <property type="match status" value="1"/>
</dbReference>
<dbReference type="Proteomes" id="UP000199406">
    <property type="component" value="Unassembled WGS sequence"/>
</dbReference>
<keyword evidence="3" id="KW-1185">Reference proteome</keyword>
<dbReference type="OrthoDB" id="9810615at2"/>
<reference evidence="3" key="1">
    <citation type="submission" date="2016-10" db="EMBL/GenBank/DDBJ databases">
        <authorList>
            <person name="Varghese N."/>
            <person name="Submissions S."/>
        </authorList>
    </citation>
    <scope>NUCLEOTIDE SEQUENCE [LARGE SCALE GENOMIC DNA]</scope>
    <source>
        <strain evidence="3">DSM 44268</strain>
    </source>
</reference>
<keyword evidence="2" id="KW-0808">Transferase</keyword>
<dbReference type="RefSeq" id="WP_091764955.1">
    <property type="nucleotide sequence ID" value="NZ_FNBT01000003.1"/>
</dbReference>